<dbReference type="Gramene" id="VVA20607">
    <property type="protein sequence ID" value="VVA20607"/>
    <property type="gene ID" value="Prudul26B001423"/>
</dbReference>
<evidence type="ECO:0000313" key="5">
    <source>
        <dbReference type="Proteomes" id="UP001054821"/>
    </source>
</evidence>
<accession>A0A5E4EXW2</accession>
<name>A0A5E4EXW2_PRUDU</name>
<sequence length="76" mass="8506">MAAVNVRLLATKASYDVPFSYTERETLADGKIITTWMMVFTVAPIPSTSSSRPQNKRFDISPVSQYIVIPADYPHI</sequence>
<reference evidence="3" key="1">
    <citation type="submission" date="2019-07" db="EMBL/GenBank/DDBJ databases">
        <authorList>
            <person name="Alioto T."/>
            <person name="Alioto T."/>
            <person name="Gomez Garrido J."/>
        </authorList>
    </citation>
    <scope>NUCLEOTIDE SEQUENCE</scope>
</reference>
<keyword evidence="5" id="KW-1185">Reference proteome</keyword>
<reference evidence="1 5" key="3">
    <citation type="journal article" date="2022" name="G3 (Bethesda)">
        <title>Whole-genome sequence and methylome profiling of the almond [Prunus dulcis (Mill.) D.A. Webb] cultivar 'Nonpareil'.</title>
        <authorList>
            <person name="D'Amico-Willman K.M."/>
            <person name="Ouma W.Z."/>
            <person name="Meulia T."/>
            <person name="Sideli G.M."/>
            <person name="Gradziel T.M."/>
            <person name="Fresnedo-Ramirez J."/>
        </authorList>
    </citation>
    <scope>NUCLEOTIDE SEQUENCE [LARGE SCALE GENOMIC DNA]</scope>
    <source>
        <strain evidence="1">Clone GOH B32 T37-40</strain>
    </source>
</reference>
<protein>
    <submittedName>
        <fullName evidence="3">PREDICTED: LOC109947365</fullName>
    </submittedName>
</protein>
<dbReference type="EMBL" id="JAJFAZ020000002">
    <property type="protein sequence ID" value="KAI5344398.1"/>
    <property type="molecule type" value="Genomic_DNA"/>
</dbReference>
<evidence type="ECO:0000313" key="4">
    <source>
        <dbReference type="Proteomes" id="UP000327085"/>
    </source>
</evidence>
<gene>
    <name evidence="3" type="ORF">ALMOND_2B001423</name>
    <name evidence="2" type="ORF">ALMOND_2B013039</name>
    <name evidence="1" type="ORF">L3X38_012275</name>
</gene>
<evidence type="ECO:0000313" key="1">
    <source>
        <dbReference type="EMBL" id="KAI5344398.1"/>
    </source>
</evidence>
<dbReference type="EMBL" id="CABIKO010000045">
    <property type="protein sequence ID" value="VVA20607.1"/>
    <property type="molecule type" value="Genomic_DNA"/>
</dbReference>
<dbReference type="Gramene" id="VVA20569">
    <property type="protein sequence ID" value="VVA20569"/>
    <property type="gene ID" value="Prudul26B013039"/>
</dbReference>
<organism evidence="3 4">
    <name type="scientific">Prunus dulcis</name>
    <name type="common">Almond</name>
    <name type="synonym">Amygdalus dulcis</name>
    <dbReference type="NCBI Taxonomy" id="3755"/>
    <lineage>
        <taxon>Eukaryota</taxon>
        <taxon>Viridiplantae</taxon>
        <taxon>Streptophyta</taxon>
        <taxon>Embryophyta</taxon>
        <taxon>Tracheophyta</taxon>
        <taxon>Spermatophyta</taxon>
        <taxon>Magnoliopsida</taxon>
        <taxon>eudicotyledons</taxon>
        <taxon>Gunneridae</taxon>
        <taxon>Pentapetalae</taxon>
        <taxon>rosids</taxon>
        <taxon>fabids</taxon>
        <taxon>Rosales</taxon>
        <taxon>Rosaceae</taxon>
        <taxon>Amygdaloideae</taxon>
        <taxon>Amygdaleae</taxon>
        <taxon>Prunus</taxon>
    </lineage>
</organism>
<dbReference type="Proteomes" id="UP001054821">
    <property type="component" value="Chromosome 2"/>
</dbReference>
<proteinExistence type="predicted"/>
<reference evidence="4" key="2">
    <citation type="journal article" date="2020" name="Plant J.">
        <title>Transposons played a major role in the diversification between the closely related almond and peach genomes: results from the almond genome sequence.</title>
        <authorList>
            <person name="Alioto T."/>
            <person name="Alexiou K.G."/>
            <person name="Bardil A."/>
            <person name="Barteri F."/>
            <person name="Castanera R."/>
            <person name="Cruz F."/>
            <person name="Dhingra A."/>
            <person name="Duval H."/>
            <person name="Fernandez I Marti A."/>
            <person name="Frias L."/>
            <person name="Galan B."/>
            <person name="Garcia J.L."/>
            <person name="Howad W."/>
            <person name="Gomez-Garrido J."/>
            <person name="Gut M."/>
            <person name="Julca I."/>
            <person name="Morata J."/>
            <person name="Puigdomenech P."/>
            <person name="Ribeca P."/>
            <person name="Rubio Cabetas M.J."/>
            <person name="Vlasova A."/>
            <person name="Wirthensohn M."/>
            <person name="Garcia-Mas J."/>
            <person name="Gabaldon T."/>
            <person name="Casacuberta J.M."/>
            <person name="Arus P."/>
        </authorList>
    </citation>
    <scope>NUCLEOTIDE SEQUENCE [LARGE SCALE GENOMIC DNA]</scope>
    <source>
        <strain evidence="4">cv. Texas</strain>
    </source>
</reference>
<dbReference type="AlphaFoldDB" id="A0A5E4EXW2"/>
<dbReference type="Proteomes" id="UP000327085">
    <property type="component" value="Chromosome 2"/>
</dbReference>
<dbReference type="EMBL" id="CABIKO010000045">
    <property type="protein sequence ID" value="VVA20569.1"/>
    <property type="molecule type" value="Genomic_DNA"/>
</dbReference>
<evidence type="ECO:0000313" key="3">
    <source>
        <dbReference type="EMBL" id="VVA20607.1"/>
    </source>
</evidence>
<evidence type="ECO:0000313" key="2">
    <source>
        <dbReference type="EMBL" id="VVA20569.1"/>
    </source>
</evidence>